<sequence length="76" mass="7346">MALGSPLCDAADGVGLDGAGRSSAQPAAAAAISAITRAATAIHREEDVGRRASVECALGSGMTPILVTLSGNPAKA</sequence>
<evidence type="ECO:0000313" key="1">
    <source>
        <dbReference type="EMBL" id="SBS71047.1"/>
    </source>
</evidence>
<proteinExistence type="predicted"/>
<dbReference type="EMBL" id="FLQS01000002">
    <property type="protein sequence ID" value="SBS71047.1"/>
    <property type="molecule type" value="Genomic_DNA"/>
</dbReference>
<gene>
    <name evidence="1" type="ORF">MHPYR_100032</name>
</gene>
<accession>A0A1Y5NX44</accession>
<name>A0A1Y5NX44_9MYCO</name>
<reference evidence="1" key="1">
    <citation type="submission" date="2016-03" db="EMBL/GenBank/DDBJ databases">
        <authorList>
            <person name="Ploux O."/>
        </authorList>
    </citation>
    <scope>NUCLEOTIDE SEQUENCE</scope>
    <source>
        <strain evidence="1">UC10</strain>
    </source>
</reference>
<dbReference type="AlphaFoldDB" id="A0A1Y5NX44"/>
<protein>
    <submittedName>
        <fullName evidence="1">Uncharacterized protein</fullName>
    </submittedName>
</protein>
<organism evidence="1">
    <name type="scientific">uncultured Mycobacterium sp</name>
    <dbReference type="NCBI Taxonomy" id="171292"/>
    <lineage>
        <taxon>Bacteria</taxon>
        <taxon>Bacillati</taxon>
        <taxon>Actinomycetota</taxon>
        <taxon>Actinomycetes</taxon>
        <taxon>Mycobacteriales</taxon>
        <taxon>Mycobacteriaceae</taxon>
        <taxon>Mycobacterium</taxon>
        <taxon>environmental samples</taxon>
    </lineage>
</organism>